<feature type="compositionally biased region" description="Low complexity" evidence="2">
    <location>
        <begin position="368"/>
        <end position="380"/>
    </location>
</feature>
<protein>
    <submittedName>
        <fullName evidence="3">Uncharacterized protein</fullName>
    </submittedName>
</protein>
<feature type="compositionally biased region" description="Basic and acidic residues" evidence="2">
    <location>
        <begin position="182"/>
        <end position="207"/>
    </location>
</feature>
<feature type="region of interest" description="Disordered" evidence="2">
    <location>
        <begin position="134"/>
        <end position="402"/>
    </location>
</feature>
<organism evidence="3 4">
    <name type="scientific">Astrephomene gubernaculifera</name>
    <dbReference type="NCBI Taxonomy" id="47775"/>
    <lineage>
        <taxon>Eukaryota</taxon>
        <taxon>Viridiplantae</taxon>
        <taxon>Chlorophyta</taxon>
        <taxon>core chlorophytes</taxon>
        <taxon>Chlorophyceae</taxon>
        <taxon>CS clade</taxon>
        <taxon>Chlamydomonadales</taxon>
        <taxon>Astrephomenaceae</taxon>
        <taxon>Astrephomene</taxon>
    </lineage>
</organism>
<reference evidence="3 4" key="1">
    <citation type="journal article" date="2021" name="Sci. Rep.">
        <title>Genome sequencing of the multicellular alga Astrephomene provides insights into convergent evolution of germ-soma differentiation.</title>
        <authorList>
            <person name="Yamashita S."/>
            <person name="Yamamoto K."/>
            <person name="Matsuzaki R."/>
            <person name="Suzuki S."/>
            <person name="Yamaguchi H."/>
            <person name="Hirooka S."/>
            <person name="Minakuchi Y."/>
            <person name="Miyagishima S."/>
            <person name="Kawachi M."/>
            <person name="Toyoda A."/>
            <person name="Nozaki H."/>
        </authorList>
    </citation>
    <scope>NUCLEOTIDE SEQUENCE [LARGE SCALE GENOMIC DNA]</scope>
    <source>
        <strain evidence="3 4">NIES-4017</strain>
    </source>
</reference>
<comment type="caution">
    <text evidence="3">The sequence shown here is derived from an EMBL/GenBank/DDBJ whole genome shotgun (WGS) entry which is preliminary data.</text>
</comment>
<feature type="compositionally biased region" description="Polar residues" evidence="2">
    <location>
        <begin position="385"/>
        <end position="402"/>
    </location>
</feature>
<dbReference type="Proteomes" id="UP001054857">
    <property type="component" value="Unassembled WGS sequence"/>
</dbReference>
<feature type="compositionally biased region" description="Basic and acidic residues" evidence="2">
    <location>
        <begin position="256"/>
        <end position="296"/>
    </location>
</feature>
<sequence length="402" mass="44125">MSEETRPSERPRLQLKPRDPTAAQAYELQRARSGSNPFGAAKPREQVIAERLGKTEEEVLKETFKKERPKLRLNAEQLEQRKQAEARIDEARSRLVVVEEAGRRELEVELQTAESELEALLDCFEALALEAAQRGEVQRPSERRQQQGQGQPGYSGGSEGGRVGCGRRDFGPGGERQPQESAYDRERGPSRYDRQQQPRAFYERVEGGDAAGGRGGYDRAEPREYDRHRGGYDRAEGGGRGGYAGDRGCGSGGERGMYERVPREPREPRKGGYERFERGYEREGRGVDRTGEEYKSGARGGRGGGDWGAGYSRGSGHDRYERRGGSGGAGGYEQSGQVYPGGYGGDMPRGGGHAVGVDDSLRGGYGSSRGSRSGGRSFSGPTLEELTSSDYVSPYTLNQDRF</sequence>
<feature type="compositionally biased region" description="Gly residues" evidence="2">
    <location>
        <begin position="325"/>
        <end position="354"/>
    </location>
</feature>
<feature type="compositionally biased region" description="Basic and acidic residues" evidence="2">
    <location>
        <begin position="136"/>
        <end position="145"/>
    </location>
</feature>
<accession>A0AAD3DJS2</accession>
<feature type="compositionally biased region" description="Gly residues" evidence="2">
    <location>
        <begin position="150"/>
        <end position="164"/>
    </location>
</feature>
<feature type="compositionally biased region" description="Basic and acidic residues" evidence="2">
    <location>
        <begin position="216"/>
        <end position="237"/>
    </location>
</feature>
<gene>
    <name evidence="3" type="ORF">Agub_g3936</name>
</gene>
<proteinExistence type="predicted"/>
<feature type="compositionally biased region" description="Gly residues" evidence="2">
    <location>
        <begin position="238"/>
        <end position="255"/>
    </location>
</feature>
<dbReference type="AlphaFoldDB" id="A0AAD3DJS2"/>
<evidence type="ECO:0000256" key="1">
    <source>
        <dbReference type="SAM" id="Coils"/>
    </source>
</evidence>
<feature type="compositionally biased region" description="Basic and acidic residues" evidence="2">
    <location>
        <begin position="1"/>
        <end position="19"/>
    </location>
</feature>
<evidence type="ECO:0000256" key="2">
    <source>
        <dbReference type="SAM" id="MobiDB-lite"/>
    </source>
</evidence>
<feature type="coiled-coil region" evidence="1">
    <location>
        <begin position="61"/>
        <end position="123"/>
    </location>
</feature>
<keyword evidence="1" id="KW-0175">Coiled coil</keyword>
<evidence type="ECO:0000313" key="3">
    <source>
        <dbReference type="EMBL" id="GFR43105.1"/>
    </source>
</evidence>
<feature type="compositionally biased region" description="Gly residues" evidence="2">
    <location>
        <begin position="298"/>
        <end position="313"/>
    </location>
</feature>
<dbReference type="EMBL" id="BMAR01000005">
    <property type="protein sequence ID" value="GFR43105.1"/>
    <property type="molecule type" value="Genomic_DNA"/>
</dbReference>
<feature type="compositionally biased region" description="Basic and acidic residues" evidence="2">
    <location>
        <begin position="315"/>
        <end position="324"/>
    </location>
</feature>
<feature type="region of interest" description="Disordered" evidence="2">
    <location>
        <begin position="1"/>
        <end position="21"/>
    </location>
</feature>
<name>A0AAD3DJS2_9CHLO</name>
<evidence type="ECO:0000313" key="4">
    <source>
        <dbReference type="Proteomes" id="UP001054857"/>
    </source>
</evidence>
<keyword evidence="4" id="KW-1185">Reference proteome</keyword>